<feature type="region of interest" description="Disordered" evidence="1">
    <location>
        <begin position="410"/>
        <end position="493"/>
    </location>
</feature>
<dbReference type="SUPFAM" id="SSF53955">
    <property type="entry name" value="Lysozyme-like"/>
    <property type="match status" value="1"/>
</dbReference>
<feature type="compositionally biased region" description="Polar residues" evidence="1">
    <location>
        <begin position="420"/>
        <end position="429"/>
    </location>
</feature>
<evidence type="ECO:0000313" key="3">
    <source>
        <dbReference type="EMBL" id="TQS42515.1"/>
    </source>
</evidence>
<dbReference type="InterPro" id="IPR023346">
    <property type="entry name" value="Lysozyme-like_dom_sf"/>
</dbReference>
<dbReference type="OrthoDB" id="9766277at2"/>
<protein>
    <recommendedName>
        <fullName evidence="5">Transglycosylase SLT domain-containing protein</fullName>
    </recommendedName>
</protein>
<feature type="compositionally biased region" description="Low complexity" evidence="1">
    <location>
        <begin position="446"/>
        <end position="463"/>
    </location>
</feature>
<dbReference type="AlphaFoldDB" id="A0A545AP37"/>
<keyword evidence="2" id="KW-0812">Transmembrane</keyword>
<feature type="compositionally biased region" description="Polar residues" evidence="1">
    <location>
        <begin position="1"/>
        <end position="10"/>
    </location>
</feature>
<feature type="compositionally biased region" description="Basic and acidic residues" evidence="1">
    <location>
        <begin position="179"/>
        <end position="210"/>
    </location>
</feature>
<evidence type="ECO:0000256" key="1">
    <source>
        <dbReference type="SAM" id="MobiDB-lite"/>
    </source>
</evidence>
<evidence type="ECO:0000256" key="2">
    <source>
        <dbReference type="SAM" id="Phobius"/>
    </source>
</evidence>
<evidence type="ECO:0000313" key="4">
    <source>
        <dbReference type="Proteomes" id="UP000317982"/>
    </source>
</evidence>
<feature type="compositionally biased region" description="Basic and acidic residues" evidence="1">
    <location>
        <begin position="92"/>
        <end position="118"/>
    </location>
</feature>
<dbReference type="Proteomes" id="UP000317982">
    <property type="component" value="Unassembled WGS sequence"/>
</dbReference>
<evidence type="ECO:0008006" key="5">
    <source>
        <dbReference type="Google" id="ProtNLM"/>
    </source>
</evidence>
<organism evidence="3 4">
    <name type="scientific">Cryptosporangium phraense</name>
    <dbReference type="NCBI Taxonomy" id="2593070"/>
    <lineage>
        <taxon>Bacteria</taxon>
        <taxon>Bacillati</taxon>
        <taxon>Actinomycetota</taxon>
        <taxon>Actinomycetes</taxon>
        <taxon>Cryptosporangiales</taxon>
        <taxon>Cryptosporangiaceae</taxon>
        <taxon>Cryptosporangium</taxon>
    </lineage>
</organism>
<gene>
    <name evidence="3" type="ORF">FL583_24785</name>
</gene>
<keyword evidence="2" id="KW-1133">Transmembrane helix</keyword>
<comment type="caution">
    <text evidence="3">The sequence shown here is derived from an EMBL/GenBank/DDBJ whole genome shotgun (WGS) entry which is preliminary data.</text>
</comment>
<feature type="compositionally biased region" description="Basic and acidic residues" evidence="1">
    <location>
        <begin position="464"/>
        <end position="478"/>
    </location>
</feature>
<feature type="region of interest" description="Disordered" evidence="1">
    <location>
        <begin position="1"/>
        <end position="362"/>
    </location>
</feature>
<sequence>MTYRQGSVESEWSEASPEREFVPPELPTAETPVSWWGDSADDVPSERRPSVDSYRTPAPRRDVGGYPSDDGYRGPAPAPRRTADEYPPPPRRSAESYRAPEPRDHPAPDGGREVEVYRAPEGGYRGADPSSSDRYRDGYRERAAGSRGPSALERAREWDAQQAAEQRQYRESIGYAADEVPRQTRREAPREAYRDDPRRGSDEAGRDPYRNWDAYRASEPARRPNPDPDLASYPELPARGLRRGRHSQDVAADQTEHLRPVDATDDPTAQMAPVRDYRPAPPNGASSIETAPTVDTTQLGWSAAPPTGDARTAPIAAVHPENGPRTATAPLGWSASGGDGPPRRGDSNPADAEVPPEPPAQTGPFWQRKHVLLRISAVVVLVLCAAIGVAVTVLRDGDPDTVQVQDDLQADASSDARTPDGNTGTQSEGPTAAEQLAEQQQKIDTAQSRAADKASAAQKTAAETAERAEKAREKRAEAAEESGTSGAPVPTAPVDCNTYSGNKNTGCALLSEYGFETTQMTCLEQLWNKESGWRVDAENPGSGAYGIPQSLPGNKMASVADDWRTNAATQIRWGLGYIKDRYGTPCDAWANFQNNGNY</sequence>
<dbReference type="InParanoid" id="A0A545AP37"/>
<keyword evidence="4" id="KW-1185">Reference proteome</keyword>
<accession>A0A545AP37</accession>
<proteinExistence type="predicted"/>
<reference evidence="3 4" key="1">
    <citation type="submission" date="2019-07" db="EMBL/GenBank/DDBJ databases">
        <title>Cryptosporangium phraense sp. nov., isolated from plant litter.</title>
        <authorList>
            <person name="Suriyachadkun C."/>
        </authorList>
    </citation>
    <scope>NUCLEOTIDE SEQUENCE [LARGE SCALE GENOMIC DNA]</scope>
    <source>
        <strain evidence="3 4">A-T 5661</strain>
    </source>
</reference>
<feature type="transmembrane region" description="Helical" evidence="2">
    <location>
        <begin position="371"/>
        <end position="394"/>
    </location>
</feature>
<feature type="compositionally biased region" description="Basic and acidic residues" evidence="1">
    <location>
        <begin position="131"/>
        <end position="144"/>
    </location>
</feature>
<keyword evidence="2" id="KW-0472">Membrane</keyword>
<dbReference type="RefSeq" id="WP_142707204.1">
    <property type="nucleotide sequence ID" value="NZ_VIRS01000018.1"/>
</dbReference>
<feature type="compositionally biased region" description="Polar residues" evidence="1">
    <location>
        <begin position="284"/>
        <end position="300"/>
    </location>
</feature>
<name>A0A545AP37_9ACTN</name>
<dbReference type="EMBL" id="VIRS01000018">
    <property type="protein sequence ID" value="TQS42515.1"/>
    <property type="molecule type" value="Genomic_DNA"/>
</dbReference>